<dbReference type="AlphaFoldDB" id="A0A0A0BUT7"/>
<dbReference type="OrthoDB" id="7506349at2"/>
<dbReference type="Gene3D" id="1.10.357.10">
    <property type="entry name" value="Tetracycline Repressor, domain 2"/>
    <property type="match status" value="1"/>
</dbReference>
<dbReference type="Pfam" id="PF17940">
    <property type="entry name" value="TetR_C_31"/>
    <property type="match status" value="1"/>
</dbReference>
<name>A0A0A0BUT7_9CELL</name>
<dbReference type="Proteomes" id="UP000054314">
    <property type="component" value="Unassembled WGS sequence"/>
</dbReference>
<comment type="caution">
    <text evidence="4">The sequence shown here is derived from an EMBL/GenBank/DDBJ whole genome shotgun (WGS) entry which is preliminary data.</text>
</comment>
<reference evidence="4 5" key="1">
    <citation type="submission" date="2013-08" db="EMBL/GenBank/DDBJ databases">
        <title>Genome sequencing of Cellulomonas bogoriensis 69B4.</title>
        <authorList>
            <person name="Chen F."/>
            <person name="Li Y."/>
            <person name="Wang G."/>
        </authorList>
    </citation>
    <scope>NUCLEOTIDE SEQUENCE [LARGE SCALE GENOMIC DNA]</scope>
    <source>
        <strain evidence="4 5">69B4</strain>
    </source>
</reference>
<dbReference type="RefSeq" id="WP_052105384.1">
    <property type="nucleotide sequence ID" value="NZ_AXCZ01000114.1"/>
</dbReference>
<dbReference type="SUPFAM" id="SSF46689">
    <property type="entry name" value="Homeodomain-like"/>
    <property type="match status" value="1"/>
</dbReference>
<dbReference type="GO" id="GO:0003677">
    <property type="term" value="F:DNA binding"/>
    <property type="evidence" value="ECO:0007669"/>
    <property type="project" value="UniProtKB-UniRule"/>
</dbReference>
<evidence type="ECO:0000256" key="2">
    <source>
        <dbReference type="PROSITE-ProRule" id="PRU00335"/>
    </source>
</evidence>
<accession>A0A0A0BUT7</accession>
<feature type="DNA-binding region" description="H-T-H motif" evidence="2">
    <location>
        <begin position="26"/>
        <end position="45"/>
    </location>
</feature>
<protein>
    <submittedName>
        <fullName evidence="4">TetR family transcriptional regulator</fullName>
    </submittedName>
</protein>
<feature type="domain" description="HTH tetR-type" evidence="3">
    <location>
        <begin position="3"/>
        <end position="63"/>
    </location>
</feature>
<gene>
    <name evidence="4" type="ORF">N869_03065</name>
</gene>
<dbReference type="EMBL" id="AXCZ01000114">
    <property type="protein sequence ID" value="KGM11467.1"/>
    <property type="molecule type" value="Genomic_DNA"/>
</dbReference>
<keyword evidence="1 2" id="KW-0238">DNA-binding</keyword>
<evidence type="ECO:0000313" key="4">
    <source>
        <dbReference type="EMBL" id="KGM11467.1"/>
    </source>
</evidence>
<organism evidence="4 5">
    <name type="scientific">Cellulomonas bogoriensis 69B4 = DSM 16987</name>
    <dbReference type="NCBI Taxonomy" id="1386082"/>
    <lineage>
        <taxon>Bacteria</taxon>
        <taxon>Bacillati</taxon>
        <taxon>Actinomycetota</taxon>
        <taxon>Actinomycetes</taxon>
        <taxon>Micrococcales</taxon>
        <taxon>Cellulomonadaceae</taxon>
        <taxon>Cellulomonas</taxon>
    </lineage>
</organism>
<proteinExistence type="predicted"/>
<evidence type="ECO:0000256" key="1">
    <source>
        <dbReference type="ARBA" id="ARBA00023125"/>
    </source>
</evidence>
<dbReference type="InterPro" id="IPR036271">
    <property type="entry name" value="Tet_transcr_reg_TetR-rel_C_sf"/>
</dbReference>
<evidence type="ECO:0000313" key="5">
    <source>
        <dbReference type="Proteomes" id="UP000054314"/>
    </source>
</evidence>
<sequence length="199" mass="21352">MDTDRRLQIARAALEVLATAGARGLTHRAVDQAAGLPTGSTSYYYRSRAALLDACLADLVRQDQDDLAALAPLLRAGDQATFADALVDVLHRWVTTERTRQLARYELFLEAVRRPALAQALHDGGTTIRRALADVLAHLGAPDAQVRADWLVAAVDGVVLERVAGARATEPVDRAALTDVAHWLTRAACTHPSPAPPTP</sequence>
<dbReference type="InterPro" id="IPR009057">
    <property type="entry name" value="Homeodomain-like_sf"/>
</dbReference>
<evidence type="ECO:0000259" key="3">
    <source>
        <dbReference type="PROSITE" id="PS50977"/>
    </source>
</evidence>
<keyword evidence="5" id="KW-1185">Reference proteome</keyword>
<dbReference type="InterPro" id="IPR041583">
    <property type="entry name" value="TetR_C_31"/>
</dbReference>
<dbReference type="SUPFAM" id="SSF48498">
    <property type="entry name" value="Tetracyclin repressor-like, C-terminal domain"/>
    <property type="match status" value="1"/>
</dbReference>
<dbReference type="PROSITE" id="PS50977">
    <property type="entry name" value="HTH_TETR_2"/>
    <property type="match status" value="1"/>
</dbReference>
<dbReference type="InterPro" id="IPR001647">
    <property type="entry name" value="HTH_TetR"/>
</dbReference>